<keyword evidence="2" id="KW-0592">Phosphate transport</keyword>
<comment type="function">
    <text evidence="2">Plays a role in the regulation of phosphate uptake.</text>
</comment>
<gene>
    <name evidence="4" type="primary">phoU</name>
    <name evidence="4" type="ORF">ACFSQZ_12740</name>
</gene>
<keyword evidence="5" id="KW-1185">Reference proteome</keyword>
<organism evidence="4 5">
    <name type="scientific">Rubritalea spongiae</name>
    <dbReference type="NCBI Taxonomy" id="430797"/>
    <lineage>
        <taxon>Bacteria</taxon>
        <taxon>Pseudomonadati</taxon>
        <taxon>Verrucomicrobiota</taxon>
        <taxon>Verrucomicrobiia</taxon>
        <taxon>Verrucomicrobiales</taxon>
        <taxon>Rubritaleaceae</taxon>
        <taxon>Rubritalea</taxon>
    </lineage>
</organism>
<dbReference type="InterPro" id="IPR028366">
    <property type="entry name" value="PhoU"/>
</dbReference>
<dbReference type="Proteomes" id="UP001597297">
    <property type="component" value="Unassembled WGS sequence"/>
</dbReference>
<dbReference type="InterPro" id="IPR038078">
    <property type="entry name" value="PhoU-like_sf"/>
</dbReference>
<reference evidence="5" key="1">
    <citation type="journal article" date="2019" name="Int. J. Syst. Evol. Microbiol.">
        <title>The Global Catalogue of Microorganisms (GCM) 10K type strain sequencing project: providing services to taxonomists for standard genome sequencing and annotation.</title>
        <authorList>
            <consortium name="The Broad Institute Genomics Platform"/>
            <consortium name="The Broad Institute Genome Sequencing Center for Infectious Disease"/>
            <person name="Wu L."/>
            <person name="Ma J."/>
        </authorList>
    </citation>
    <scope>NUCLEOTIDE SEQUENCE [LARGE SCALE GENOMIC DNA]</scope>
    <source>
        <strain evidence="5">JCM 16545</strain>
    </source>
</reference>
<dbReference type="Pfam" id="PF01895">
    <property type="entry name" value="PhoU"/>
    <property type="match status" value="2"/>
</dbReference>
<feature type="domain" description="PhoU" evidence="3">
    <location>
        <begin position="26"/>
        <end position="109"/>
    </location>
</feature>
<protein>
    <recommendedName>
        <fullName evidence="2">Phosphate-specific transport system accessory protein PhoU</fullName>
    </recommendedName>
</protein>
<comment type="subunit">
    <text evidence="2">Homodimer.</text>
</comment>
<dbReference type="PANTHER" id="PTHR42930">
    <property type="entry name" value="PHOSPHATE-SPECIFIC TRANSPORT SYSTEM ACCESSORY PROTEIN PHOU"/>
    <property type="match status" value="1"/>
</dbReference>
<dbReference type="PIRSF" id="PIRSF003107">
    <property type="entry name" value="PhoU"/>
    <property type="match status" value="1"/>
</dbReference>
<dbReference type="PANTHER" id="PTHR42930:SF3">
    <property type="entry name" value="PHOSPHATE-SPECIFIC TRANSPORT SYSTEM ACCESSORY PROTEIN PHOU"/>
    <property type="match status" value="1"/>
</dbReference>
<keyword evidence="2" id="KW-0813">Transport</keyword>
<evidence type="ECO:0000256" key="1">
    <source>
        <dbReference type="ARBA" id="ARBA00008107"/>
    </source>
</evidence>
<proteinExistence type="inferred from homology"/>
<evidence type="ECO:0000313" key="5">
    <source>
        <dbReference type="Proteomes" id="UP001597297"/>
    </source>
</evidence>
<keyword evidence="2" id="KW-0963">Cytoplasm</keyword>
<dbReference type="EMBL" id="JBHUJC010000041">
    <property type="protein sequence ID" value="MFD2277340.1"/>
    <property type="molecule type" value="Genomic_DNA"/>
</dbReference>
<accession>A0ABW5E7E9</accession>
<comment type="similarity">
    <text evidence="1 2">Belongs to the PhoU family.</text>
</comment>
<dbReference type="RefSeq" id="WP_377093874.1">
    <property type="nucleotide sequence ID" value="NZ_JBHSJM010000001.1"/>
</dbReference>
<evidence type="ECO:0000256" key="2">
    <source>
        <dbReference type="PIRNR" id="PIRNR003107"/>
    </source>
</evidence>
<name>A0ABW5E7E9_9BACT</name>
<sequence>MDTGGHILSDFNTALKEFKNKTVSIGCLAQQNLERSLQGLFERNATLCNDVIAEDEDVDQLEIEIDEAGMLLMSKYRPFASDLRIVVASMKITNNIERISDHAVSIAKRSRKIIRNPELPEVTLIEPIFQQANKMLTDALAAYADGDQELAATVLQANHVVGKLHKKATKQLTKCFEGDTGKHKDYLHLLFISRWLERVGDLAENIAEDVIFMTTATDIRHGGELPEEIATT</sequence>
<dbReference type="SUPFAM" id="SSF109755">
    <property type="entry name" value="PhoU-like"/>
    <property type="match status" value="1"/>
</dbReference>
<evidence type="ECO:0000313" key="4">
    <source>
        <dbReference type="EMBL" id="MFD2277340.1"/>
    </source>
</evidence>
<dbReference type="InterPro" id="IPR026022">
    <property type="entry name" value="PhoU_dom"/>
</dbReference>
<evidence type="ECO:0000259" key="3">
    <source>
        <dbReference type="Pfam" id="PF01895"/>
    </source>
</evidence>
<dbReference type="Gene3D" id="1.20.58.220">
    <property type="entry name" value="Phosphate transport system protein phou homolog 2, domain 2"/>
    <property type="match status" value="1"/>
</dbReference>
<comment type="caution">
    <text evidence="4">The sequence shown here is derived from an EMBL/GenBank/DDBJ whole genome shotgun (WGS) entry which is preliminary data.</text>
</comment>
<comment type="subcellular location">
    <subcellularLocation>
        <location evidence="2">Cytoplasm</location>
    </subcellularLocation>
</comment>
<dbReference type="NCBIfam" id="TIGR02135">
    <property type="entry name" value="phoU_full"/>
    <property type="match status" value="1"/>
</dbReference>
<feature type="domain" description="PhoU" evidence="3">
    <location>
        <begin position="129"/>
        <end position="210"/>
    </location>
</feature>